<gene>
    <name evidence="2" type="ORF">EDD58_1188</name>
</gene>
<name>A0A4V2UUP5_9BACL</name>
<sequence length="83" mass="10145">MSKKGKLTTYSFFIIYILLWGYVYYFQNVNWVEESMIPFALATVYYWLLYFREKDVEIKGFWFESAIVLSLLSLFHLLVFLWT</sequence>
<keyword evidence="1" id="KW-0812">Transmembrane</keyword>
<feature type="transmembrane region" description="Helical" evidence="1">
    <location>
        <begin position="7"/>
        <end position="25"/>
    </location>
</feature>
<accession>A0A4V2UUP5</accession>
<feature type="transmembrane region" description="Helical" evidence="1">
    <location>
        <begin position="61"/>
        <end position="82"/>
    </location>
</feature>
<dbReference type="AlphaFoldDB" id="A0A4V2UUP5"/>
<dbReference type="EMBL" id="SMAG01000018">
    <property type="protein sequence ID" value="TCS92081.1"/>
    <property type="molecule type" value="Genomic_DNA"/>
</dbReference>
<feature type="transmembrane region" description="Helical" evidence="1">
    <location>
        <begin position="31"/>
        <end position="49"/>
    </location>
</feature>
<keyword evidence="1" id="KW-1133">Transmembrane helix</keyword>
<evidence type="ECO:0000313" key="3">
    <source>
        <dbReference type="Proteomes" id="UP000294937"/>
    </source>
</evidence>
<evidence type="ECO:0000313" key="2">
    <source>
        <dbReference type="EMBL" id="TCS92081.1"/>
    </source>
</evidence>
<comment type="caution">
    <text evidence="2">The sequence shown here is derived from an EMBL/GenBank/DDBJ whole genome shotgun (WGS) entry which is preliminary data.</text>
</comment>
<evidence type="ECO:0000256" key="1">
    <source>
        <dbReference type="SAM" id="Phobius"/>
    </source>
</evidence>
<proteinExistence type="predicted"/>
<organism evidence="2 3">
    <name type="scientific">Hazenella coriacea</name>
    <dbReference type="NCBI Taxonomy" id="1179467"/>
    <lineage>
        <taxon>Bacteria</taxon>
        <taxon>Bacillati</taxon>
        <taxon>Bacillota</taxon>
        <taxon>Bacilli</taxon>
        <taxon>Bacillales</taxon>
        <taxon>Thermoactinomycetaceae</taxon>
        <taxon>Hazenella</taxon>
    </lineage>
</organism>
<dbReference type="Proteomes" id="UP000294937">
    <property type="component" value="Unassembled WGS sequence"/>
</dbReference>
<reference evidence="2 3" key="1">
    <citation type="submission" date="2019-03" db="EMBL/GenBank/DDBJ databases">
        <title>Genomic Encyclopedia of Type Strains, Phase IV (KMG-IV): sequencing the most valuable type-strain genomes for metagenomic binning, comparative biology and taxonomic classification.</title>
        <authorList>
            <person name="Goeker M."/>
        </authorList>
    </citation>
    <scope>NUCLEOTIDE SEQUENCE [LARGE SCALE GENOMIC DNA]</scope>
    <source>
        <strain evidence="2 3">DSM 45707</strain>
    </source>
</reference>
<keyword evidence="3" id="KW-1185">Reference proteome</keyword>
<keyword evidence="1" id="KW-0472">Membrane</keyword>
<protein>
    <submittedName>
        <fullName evidence="2">Uncharacterized protein</fullName>
    </submittedName>
</protein>